<sequence length="141" mass="16037">MSWIMLYLSIALAGLHCTATRCSFSRLDSRHTRLGLFQMCIGAATYFQHNEFADEKLTMWGCPVKHNLPRVPCSSASGKSYRRVTGARQLEIYATEHFLQVAKVLYIHARANEERDEMKTKMGNRSEDTYGTIIKGGRSDQ</sequence>
<proteinExistence type="predicted"/>
<keyword evidence="2" id="KW-1185">Reference proteome</keyword>
<evidence type="ECO:0000313" key="1">
    <source>
        <dbReference type="EMBL" id="KAI9450492.1"/>
    </source>
</evidence>
<dbReference type="EMBL" id="JAGFNK010000428">
    <property type="protein sequence ID" value="KAI9450492.1"/>
    <property type="molecule type" value="Genomic_DNA"/>
</dbReference>
<reference evidence="1" key="1">
    <citation type="submission" date="2021-03" db="EMBL/GenBank/DDBJ databases">
        <title>Evolutionary priming and transition to the ectomycorrhizal habit in an iconic lineage of mushroom-forming fungi: is preadaptation a requirement?</title>
        <authorList>
            <consortium name="DOE Joint Genome Institute"/>
            <person name="Looney B.P."/>
            <person name="Miyauchi S."/>
            <person name="Morin E."/>
            <person name="Drula E."/>
            <person name="Courty P.E."/>
            <person name="Chicoki N."/>
            <person name="Fauchery L."/>
            <person name="Kohler A."/>
            <person name="Kuo A."/>
            <person name="LaButti K."/>
            <person name="Pangilinan J."/>
            <person name="Lipzen A."/>
            <person name="Riley R."/>
            <person name="Andreopoulos W."/>
            <person name="He G."/>
            <person name="Johnson J."/>
            <person name="Barry K.W."/>
            <person name="Grigoriev I.V."/>
            <person name="Nagy L."/>
            <person name="Hibbett D."/>
            <person name="Henrissat B."/>
            <person name="Matheny P.B."/>
            <person name="Labbe J."/>
            <person name="Martin A.F."/>
        </authorList>
    </citation>
    <scope>NUCLEOTIDE SEQUENCE</scope>
    <source>
        <strain evidence="1">BPL698</strain>
    </source>
</reference>
<organism evidence="1 2">
    <name type="scientific">Russula earlei</name>
    <dbReference type="NCBI Taxonomy" id="71964"/>
    <lineage>
        <taxon>Eukaryota</taxon>
        <taxon>Fungi</taxon>
        <taxon>Dikarya</taxon>
        <taxon>Basidiomycota</taxon>
        <taxon>Agaricomycotina</taxon>
        <taxon>Agaricomycetes</taxon>
        <taxon>Russulales</taxon>
        <taxon>Russulaceae</taxon>
        <taxon>Russula</taxon>
    </lineage>
</organism>
<protein>
    <submittedName>
        <fullName evidence="1">Uncharacterized protein</fullName>
    </submittedName>
</protein>
<name>A0ACC0TV73_9AGAM</name>
<dbReference type="Proteomes" id="UP001207468">
    <property type="component" value="Unassembled WGS sequence"/>
</dbReference>
<evidence type="ECO:0000313" key="2">
    <source>
        <dbReference type="Proteomes" id="UP001207468"/>
    </source>
</evidence>
<gene>
    <name evidence="1" type="ORF">F5148DRAFT_589966</name>
</gene>
<accession>A0ACC0TV73</accession>
<comment type="caution">
    <text evidence="1">The sequence shown here is derived from an EMBL/GenBank/DDBJ whole genome shotgun (WGS) entry which is preliminary data.</text>
</comment>